<dbReference type="Gene3D" id="3.90.1570.10">
    <property type="entry name" value="tt1808, chain A"/>
    <property type="match status" value="1"/>
</dbReference>
<name>A0A518CJ44_9PLAN</name>
<dbReference type="KEGG" id="plon:Pla110_09590"/>
<evidence type="ECO:0000259" key="1">
    <source>
        <dbReference type="Pfam" id="PF05685"/>
    </source>
</evidence>
<dbReference type="CDD" id="cd06260">
    <property type="entry name" value="DUF820-like"/>
    <property type="match status" value="1"/>
</dbReference>
<dbReference type="Pfam" id="PF05685">
    <property type="entry name" value="Uma2"/>
    <property type="match status" value="1"/>
</dbReference>
<reference evidence="2 3" key="1">
    <citation type="submission" date="2019-02" db="EMBL/GenBank/DDBJ databases">
        <title>Deep-cultivation of Planctomycetes and their phenomic and genomic characterization uncovers novel biology.</title>
        <authorList>
            <person name="Wiegand S."/>
            <person name="Jogler M."/>
            <person name="Boedeker C."/>
            <person name="Pinto D."/>
            <person name="Vollmers J."/>
            <person name="Rivas-Marin E."/>
            <person name="Kohn T."/>
            <person name="Peeters S.H."/>
            <person name="Heuer A."/>
            <person name="Rast P."/>
            <person name="Oberbeckmann S."/>
            <person name="Bunk B."/>
            <person name="Jeske O."/>
            <person name="Meyerdierks A."/>
            <person name="Storesund J.E."/>
            <person name="Kallscheuer N."/>
            <person name="Luecker S."/>
            <person name="Lage O.M."/>
            <person name="Pohl T."/>
            <person name="Merkel B.J."/>
            <person name="Hornburger P."/>
            <person name="Mueller R.-W."/>
            <person name="Bruemmer F."/>
            <person name="Labrenz M."/>
            <person name="Spormann A.M."/>
            <person name="Op den Camp H."/>
            <person name="Overmann J."/>
            <person name="Amann R."/>
            <person name="Jetten M.S.M."/>
            <person name="Mascher T."/>
            <person name="Medema M.H."/>
            <person name="Devos D.P."/>
            <person name="Kaster A.-K."/>
            <person name="Ovreas L."/>
            <person name="Rohde M."/>
            <person name="Galperin M.Y."/>
            <person name="Jogler C."/>
        </authorList>
    </citation>
    <scope>NUCLEOTIDE SEQUENCE [LARGE SCALE GENOMIC DNA]</scope>
    <source>
        <strain evidence="2 3">Pla110</strain>
    </source>
</reference>
<dbReference type="EMBL" id="CP036281">
    <property type="protein sequence ID" value="QDU79253.1"/>
    <property type="molecule type" value="Genomic_DNA"/>
</dbReference>
<dbReference type="RefSeq" id="WP_197440505.1">
    <property type="nucleotide sequence ID" value="NZ_CP036281.1"/>
</dbReference>
<proteinExistence type="predicted"/>
<protein>
    <recommendedName>
        <fullName evidence="1">Putative restriction endonuclease domain-containing protein</fullName>
    </recommendedName>
</protein>
<gene>
    <name evidence="2" type="ORF">Pla110_09590</name>
</gene>
<dbReference type="AlphaFoldDB" id="A0A518CJ44"/>
<sequence length="192" mass="21741">MENNLTLEDYLEHRYDLTDEGRWHDLVAGKLVAREQPSDALGVAILNMTRLLGNYFMATAAEQSAYACFELGLILAREPDSVRFPAISVYRDGNRFEHLDELTTDQLPMVVIDHSHGPLKNSELAREYLSSGTQNVWLIDSQSRVLEVYRQGETVELARFDADFTPEAEWPGLRIHVPDLFTESLGRKTASA</sequence>
<evidence type="ECO:0000313" key="3">
    <source>
        <dbReference type="Proteomes" id="UP000317178"/>
    </source>
</evidence>
<dbReference type="Proteomes" id="UP000317178">
    <property type="component" value="Chromosome"/>
</dbReference>
<accession>A0A518CJ44</accession>
<keyword evidence="3" id="KW-1185">Reference proteome</keyword>
<organism evidence="2 3">
    <name type="scientific">Polystyrenella longa</name>
    <dbReference type="NCBI Taxonomy" id="2528007"/>
    <lineage>
        <taxon>Bacteria</taxon>
        <taxon>Pseudomonadati</taxon>
        <taxon>Planctomycetota</taxon>
        <taxon>Planctomycetia</taxon>
        <taxon>Planctomycetales</taxon>
        <taxon>Planctomycetaceae</taxon>
        <taxon>Polystyrenella</taxon>
    </lineage>
</organism>
<evidence type="ECO:0000313" key="2">
    <source>
        <dbReference type="EMBL" id="QDU79253.1"/>
    </source>
</evidence>
<dbReference type="InterPro" id="IPR008538">
    <property type="entry name" value="Uma2"/>
</dbReference>
<dbReference type="InterPro" id="IPR011335">
    <property type="entry name" value="Restrct_endonuc-II-like"/>
</dbReference>
<dbReference type="SUPFAM" id="SSF52980">
    <property type="entry name" value="Restriction endonuclease-like"/>
    <property type="match status" value="1"/>
</dbReference>
<feature type="domain" description="Putative restriction endonuclease" evidence="1">
    <location>
        <begin position="8"/>
        <end position="176"/>
    </location>
</feature>
<dbReference type="InterPro" id="IPR012296">
    <property type="entry name" value="Nuclease_put_TT1808"/>
</dbReference>